<evidence type="ECO:0000313" key="8">
    <source>
        <dbReference type="EMBL" id="UOQ68708.1"/>
    </source>
</evidence>
<dbReference type="Gene3D" id="2.60.40.10">
    <property type="entry name" value="Immunoglobulins"/>
    <property type="match status" value="1"/>
</dbReference>
<gene>
    <name evidence="8" type="ORF">MUN86_23630</name>
</gene>
<name>A0ABY4GCU2_9BACT</name>
<dbReference type="Gene3D" id="2.60.120.260">
    <property type="entry name" value="Galactose-binding domain-like"/>
    <property type="match status" value="2"/>
</dbReference>
<feature type="domain" description="Alpha-L-rhamnosidase C-terminal" evidence="7">
    <location>
        <begin position="807"/>
        <end position="881"/>
    </location>
</feature>
<protein>
    <recommendedName>
        <fullName evidence="2">alpha-L-rhamnosidase</fullName>
        <ecNumber evidence="2">3.2.1.40</ecNumber>
    </recommendedName>
</protein>
<feature type="domain" description="Alpha-L-rhamnosidase six-hairpin glycosidase" evidence="6">
    <location>
        <begin position="478"/>
        <end position="803"/>
    </location>
</feature>
<geneLocation type="plasmid" evidence="8 9">
    <name>unnamed1</name>
</geneLocation>
<evidence type="ECO:0000313" key="9">
    <source>
        <dbReference type="Proteomes" id="UP000830401"/>
    </source>
</evidence>
<dbReference type="InterPro" id="IPR008928">
    <property type="entry name" value="6-hairpin_glycosidase_sf"/>
</dbReference>
<dbReference type="EMBL" id="CP095062">
    <property type="protein sequence ID" value="UOQ68708.1"/>
    <property type="molecule type" value="Genomic_DNA"/>
</dbReference>
<evidence type="ECO:0000259" key="4">
    <source>
        <dbReference type="Pfam" id="PF05592"/>
    </source>
</evidence>
<keyword evidence="3 8" id="KW-0378">Hydrolase</keyword>
<dbReference type="SUPFAM" id="SSF48208">
    <property type="entry name" value="Six-hairpin glycosidases"/>
    <property type="match status" value="1"/>
</dbReference>
<evidence type="ECO:0000256" key="1">
    <source>
        <dbReference type="ARBA" id="ARBA00001445"/>
    </source>
</evidence>
<dbReference type="SUPFAM" id="SSF49785">
    <property type="entry name" value="Galactose-binding domain-like"/>
    <property type="match status" value="1"/>
</dbReference>
<accession>A0ABY4GCU2</accession>
<dbReference type="Pfam" id="PF05592">
    <property type="entry name" value="Bac_rhamnosid"/>
    <property type="match status" value="1"/>
</dbReference>
<sequence>MIFGRCFREVLLPSNLHWIGSLIVGLLLGVVTASAQAPGPPTDLRCEYLVNPLGLDASQPRLTWRLNDNRRGATQVAYQLTVGSDSLGVSRGSTTAWTSGKVASDRQLVTYAGPALRPFTRYYWRVQVWSRGSAPALASRVSSLETGMMRQQNWQGAWISDSQNEAFKPAPYFRKTFYLPQNVKAARAYIAVAGLYELYINGEKMGNHRLDPMYTRFDRRTLYVTYDVTKYLHPGKNAVAVLLGNGWYNHQSTAVWDFHQAPWRNRPTFCLDLRVTQANGSVVTITSGKDWKTALGPLVFNSLYTAEHYDARLEQRGWNVANFDDTTWKPVIYRNAPSTNIVAQAMVPIRNVEAIPTKTLTKLNDTTYVFDLGRNISGVSQIRAQGPAGTVLRLKHAERRYPNGHVDQSNIDVHYRPTDKSDPFQTDIFTLSGKGEDAFMPRFNYKGFQYVEVTTSRPITLTANSLTGHFMHSDVAAVGEVNTSNPTINKIWWATNNSYLSNLFGYPTDCPQREKNGWTGDAHIASETGLYNFDGITVYEKWLADHRDEQQPNGVLPSIIPTGGWGYEWGNGPDWTSTIAIIPWNIYLFYGDTKLLAASYSNIKRYVDHINEQSPTGLTEWGLGDWVPVKSKSPVELTSSTYYFVDASILAQAAKVLGKEADYTYYSALAEKIKKAINAKYLNRETALYGSGFQTELSVPLRWGVVPVELKSRVAANLVSRVKADNMHLDVGLLGTKAILDALSENGHADVAYQLAAEETFPSWGWWIANGATTLYENWPIDAKSDISQNHIMFGEIGAWFYKGLGGIKPDPQKPGFKNILLTPHFVAGLDHFEATHAGPYGVIKSAWKKAGTGISYSVTVPPNTTATLSLPVSTGQKVYEGGKPIELVWTYIHPKKSPDQTAQYQLVAGAYQFEIR</sequence>
<dbReference type="Gene3D" id="1.50.10.10">
    <property type="match status" value="1"/>
</dbReference>
<dbReference type="PIRSF" id="PIRSF010631">
    <property type="entry name" value="A-rhamnsds"/>
    <property type="match status" value="1"/>
</dbReference>
<feature type="domain" description="Bacterial alpha-L-rhamnosidase N-terminal" evidence="5">
    <location>
        <begin position="182"/>
        <end position="353"/>
    </location>
</feature>
<dbReference type="InterPro" id="IPR016007">
    <property type="entry name" value="Alpha_rhamnosid"/>
</dbReference>
<dbReference type="RefSeq" id="WP_245126180.1">
    <property type="nucleotide sequence ID" value="NZ_CP095062.1"/>
</dbReference>
<evidence type="ECO:0000256" key="3">
    <source>
        <dbReference type="ARBA" id="ARBA00022801"/>
    </source>
</evidence>
<dbReference type="Pfam" id="PF17389">
    <property type="entry name" value="Bac_rhamnosid6H"/>
    <property type="match status" value="1"/>
</dbReference>
<dbReference type="Pfam" id="PF17390">
    <property type="entry name" value="Bac_rhamnosid_C"/>
    <property type="match status" value="1"/>
</dbReference>
<evidence type="ECO:0000259" key="7">
    <source>
        <dbReference type="Pfam" id="PF17390"/>
    </source>
</evidence>
<dbReference type="InterPro" id="IPR013783">
    <property type="entry name" value="Ig-like_fold"/>
</dbReference>
<dbReference type="Pfam" id="PF08531">
    <property type="entry name" value="Bac_rhamnosid_N"/>
    <property type="match status" value="1"/>
</dbReference>
<proteinExistence type="predicted"/>
<evidence type="ECO:0000256" key="2">
    <source>
        <dbReference type="ARBA" id="ARBA00012652"/>
    </source>
</evidence>
<dbReference type="PANTHER" id="PTHR33307">
    <property type="entry name" value="ALPHA-RHAMNOSIDASE (EUROFUNG)"/>
    <property type="match status" value="1"/>
</dbReference>
<feature type="domain" description="Alpha-L-rhamnosidase concanavalin-like" evidence="4">
    <location>
        <begin position="362"/>
        <end position="472"/>
    </location>
</feature>
<keyword evidence="8" id="KW-0614">Plasmid</keyword>
<dbReference type="GO" id="GO:0016787">
    <property type="term" value="F:hydrolase activity"/>
    <property type="evidence" value="ECO:0007669"/>
    <property type="project" value="UniProtKB-KW"/>
</dbReference>
<keyword evidence="9" id="KW-1185">Reference proteome</keyword>
<evidence type="ECO:0000259" key="5">
    <source>
        <dbReference type="Pfam" id="PF08531"/>
    </source>
</evidence>
<dbReference type="InterPro" id="IPR013737">
    <property type="entry name" value="Bac_rhamnosid_N"/>
</dbReference>
<dbReference type="InterPro" id="IPR012341">
    <property type="entry name" value="6hp_glycosidase-like_sf"/>
</dbReference>
<dbReference type="InterPro" id="IPR008902">
    <property type="entry name" value="Rhamnosid_concanavalin"/>
</dbReference>
<dbReference type="InterPro" id="IPR035396">
    <property type="entry name" value="Bac_rhamnosid6H"/>
</dbReference>
<reference evidence="8" key="1">
    <citation type="submission" date="2022-04" db="EMBL/GenBank/DDBJ databases">
        <title>Hymenobacter sp. isolated from the air.</title>
        <authorList>
            <person name="Won M."/>
            <person name="Lee C.-M."/>
            <person name="Woen H.-Y."/>
            <person name="Kwon S.-W."/>
        </authorList>
    </citation>
    <scope>NUCLEOTIDE SEQUENCE</scope>
    <source>
        <strain evidence="8">5420S-77</strain>
        <plasmid evidence="8">unnamed1</plasmid>
    </source>
</reference>
<dbReference type="Proteomes" id="UP000830401">
    <property type="component" value="Plasmid unnamed1"/>
</dbReference>
<dbReference type="InterPro" id="IPR035398">
    <property type="entry name" value="Bac_rhamnosid_C"/>
</dbReference>
<dbReference type="EC" id="3.2.1.40" evidence="2"/>
<evidence type="ECO:0000259" key="6">
    <source>
        <dbReference type="Pfam" id="PF17389"/>
    </source>
</evidence>
<dbReference type="Pfam" id="PF25788">
    <property type="entry name" value="Ig_Rha78A_N"/>
    <property type="match status" value="1"/>
</dbReference>
<dbReference type="InterPro" id="IPR008979">
    <property type="entry name" value="Galactose-bd-like_sf"/>
</dbReference>
<comment type="catalytic activity">
    <reaction evidence="1">
        <text>Hydrolysis of terminal non-reducing alpha-L-rhamnose residues in alpha-L-rhamnosides.</text>
        <dbReference type="EC" id="3.2.1.40"/>
    </reaction>
</comment>
<dbReference type="Gene3D" id="2.60.420.10">
    <property type="entry name" value="Maltose phosphorylase, domain 3"/>
    <property type="match status" value="1"/>
</dbReference>
<dbReference type="PANTHER" id="PTHR33307:SF6">
    <property type="entry name" value="ALPHA-RHAMNOSIDASE (EUROFUNG)-RELATED"/>
    <property type="match status" value="1"/>
</dbReference>
<organism evidence="8 9">
    <name type="scientific">Hymenobacter volaticus</name>
    <dbReference type="NCBI Taxonomy" id="2932254"/>
    <lineage>
        <taxon>Bacteria</taxon>
        <taxon>Pseudomonadati</taxon>
        <taxon>Bacteroidota</taxon>
        <taxon>Cytophagia</taxon>
        <taxon>Cytophagales</taxon>
        <taxon>Hymenobacteraceae</taxon>
        <taxon>Hymenobacter</taxon>
    </lineage>
</organism>